<gene>
    <name evidence="2" type="ORF">FB559_6399</name>
</gene>
<protein>
    <submittedName>
        <fullName evidence="2">Uncharacterized protein</fullName>
    </submittedName>
</protein>
<keyword evidence="1" id="KW-0812">Transmembrane</keyword>
<dbReference type="Proteomes" id="UP000316096">
    <property type="component" value="Unassembled WGS sequence"/>
</dbReference>
<feature type="transmembrane region" description="Helical" evidence="1">
    <location>
        <begin position="85"/>
        <end position="106"/>
    </location>
</feature>
<evidence type="ECO:0000256" key="1">
    <source>
        <dbReference type="SAM" id="Phobius"/>
    </source>
</evidence>
<dbReference type="AlphaFoldDB" id="A0A543CUA3"/>
<name>A0A543CUA3_9ACTN</name>
<reference evidence="2 3" key="1">
    <citation type="submission" date="2019-06" db="EMBL/GenBank/DDBJ databases">
        <title>Sequencing the genomes of 1000 actinobacteria strains.</title>
        <authorList>
            <person name="Klenk H.-P."/>
        </authorList>
    </citation>
    <scope>NUCLEOTIDE SEQUENCE [LARGE SCALE GENOMIC DNA]</scope>
    <source>
        <strain evidence="2 3">DSM 102200</strain>
    </source>
</reference>
<proteinExistence type="predicted"/>
<keyword evidence="1" id="KW-1133">Transmembrane helix</keyword>
<comment type="caution">
    <text evidence="2">The sequence shown here is derived from an EMBL/GenBank/DDBJ whole genome shotgun (WGS) entry which is preliminary data.</text>
</comment>
<sequence length="405" mass="43369">MAETSRRRRKPRSRLYVWLALIGLLGLMAARLWLVEDGMLFGATRIVLIDIVISAVVLIVAAVLYQWHFRLTGDAAEDERKPSTLLATAVGILGVPALIGGLLNLITPATPGDLAVPSCATAQTYRTPYRAATTGPTGNFARSGPGLGFAQTDRFSKDCVVGFTGYCVGDPVNDPVVKGWNDTRWLLASRHEHGLGRFVARWLSKEPARDRYLSSAYLAPQNPDSNLKYLGAKKCVQGQPLPEKATLTPADATTKSGKPLRGIIQLTAQAPHAFNIGIALAVDPDEALDSGTAIRQIPGSGAVTSGNAVHAQWDTTIVRSQLHAPRSTPVAVTVLAVPCLDPLTPARSDTATTRRFTIPVKPGQKLVPTTPRPLAEPIRERLLALACDTQINEAGQRAANTEFNG</sequence>
<organism evidence="2 3">
    <name type="scientific">Actinoallomurus bryophytorum</name>
    <dbReference type="NCBI Taxonomy" id="1490222"/>
    <lineage>
        <taxon>Bacteria</taxon>
        <taxon>Bacillati</taxon>
        <taxon>Actinomycetota</taxon>
        <taxon>Actinomycetes</taxon>
        <taxon>Streptosporangiales</taxon>
        <taxon>Thermomonosporaceae</taxon>
        <taxon>Actinoallomurus</taxon>
    </lineage>
</organism>
<feature type="transmembrane region" description="Helical" evidence="1">
    <location>
        <begin position="46"/>
        <end position="65"/>
    </location>
</feature>
<feature type="transmembrane region" description="Helical" evidence="1">
    <location>
        <begin position="15"/>
        <end position="34"/>
    </location>
</feature>
<dbReference type="EMBL" id="VFOZ01000001">
    <property type="protein sequence ID" value="TQM00682.1"/>
    <property type="molecule type" value="Genomic_DNA"/>
</dbReference>
<keyword evidence="3" id="KW-1185">Reference proteome</keyword>
<accession>A0A543CUA3</accession>
<evidence type="ECO:0000313" key="3">
    <source>
        <dbReference type="Proteomes" id="UP000316096"/>
    </source>
</evidence>
<evidence type="ECO:0000313" key="2">
    <source>
        <dbReference type="EMBL" id="TQM00682.1"/>
    </source>
</evidence>
<keyword evidence="1" id="KW-0472">Membrane</keyword>